<sequence length="155" mass="17028">MCYSIPETQKQGGVPEPQFTETSITLLPRPKICCLLPAEKDSIPTPGTQIRGPKARPTSRTWRLALLPSFSADRCFDFLGVEGFCWMEVGMARLASPRLAWGMGWVGDLASGVGGLRVELVVEREKRSDTAQLLVVPTQQIVPYFGGFYAVPDVL</sequence>
<organism evidence="1 2">
    <name type="scientific">Venturia nashicola</name>
    <dbReference type="NCBI Taxonomy" id="86259"/>
    <lineage>
        <taxon>Eukaryota</taxon>
        <taxon>Fungi</taxon>
        <taxon>Dikarya</taxon>
        <taxon>Ascomycota</taxon>
        <taxon>Pezizomycotina</taxon>
        <taxon>Dothideomycetes</taxon>
        <taxon>Pleosporomycetidae</taxon>
        <taxon>Venturiales</taxon>
        <taxon>Venturiaceae</taxon>
        <taxon>Venturia</taxon>
    </lineage>
</organism>
<evidence type="ECO:0000313" key="1">
    <source>
        <dbReference type="EMBL" id="TID20238.1"/>
    </source>
</evidence>
<evidence type="ECO:0000313" key="2">
    <source>
        <dbReference type="Proteomes" id="UP000298493"/>
    </source>
</evidence>
<name>A0A4Z1PFJ9_9PEZI</name>
<proteinExistence type="predicted"/>
<dbReference type="AlphaFoldDB" id="A0A4Z1PFJ9"/>
<dbReference type="EMBL" id="SNSC02000011">
    <property type="protein sequence ID" value="TID20238.1"/>
    <property type="molecule type" value="Genomic_DNA"/>
</dbReference>
<keyword evidence="2" id="KW-1185">Reference proteome</keyword>
<accession>A0A4Z1PFJ9</accession>
<reference evidence="1 2" key="1">
    <citation type="submission" date="2019-04" db="EMBL/GenBank/DDBJ databases">
        <title>High contiguity whole genome sequence and gene annotation resource for two Venturia nashicola isolates.</title>
        <authorList>
            <person name="Prokchorchik M."/>
            <person name="Won K."/>
            <person name="Lee Y."/>
            <person name="Choi E.D."/>
            <person name="Segonzac C."/>
            <person name="Sohn K.H."/>
        </authorList>
    </citation>
    <scope>NUCLEOTIDE SEQUENCE [LARGE SCALE GENOMIC DNA]</scope>
    <source>
        <strain evidence="1 2">PRI2</strain>
    </source>
</reference>
<dbReference type="Proteomes" id="UP000298493">
    <property type="component" value="Unassembled WGS sequence"/>
</dbReference>
<gene>
    <name evidence="1" type="ORF">E6O75_ATG07698</name>
</gene>
<comment type="caution">
    <text evidence="1">The sequence shown here is derived from an EMBL/GenBank/DDBJ whole genome shotgun (WGS) entry which is preliminary data.</text>
</comment>
<protein>
    <submittedName>
        <fullName evidence="1">Uncharacterized protein</fullName>
    </submittedName>
</protein>